<dbReference type="SUPFAM" id="SSF52540">
    <property type="entry name" value="P-loop containing nucleoside triphosphate hydrolases"/>
    <property type="match status" value="1"/>
</dbReference>
<name>A0A7Y2H3M2_UNCEI</name>
<dbReference type="GO" id="GO:0006355">
    <property type="term" value="P:regulation of DNA-templated transcription"/>
    <property type="evidence" value="ECO:0007669"/>
    <property type="project" value="InterPro"/>
</dbReference>
<feature type="domain" description="Response regulatory" evidence="9">
    <location>
        <begin position="5"/>
        <end position="119"/>
    </location>
</feature>
<dbReference type="Gene3D" id="3.40.50.2300">
    <property type="match status" value="1"/>
</dbReference>
<dbReference type="Gene3D" id="1.10.8.60">
    <property type="match status" value="1"/>
</dbReference>
<evidence type="ECO:0000259" key="8">
    <source>
        <dbReference type="PROSITE" id="PS50045"/>
    </source>
</evidence>
<dbReference type="Gene3D" id="1.10.10.60">
    <property type="entry name" value="Homeodomain-like"/>
    <property type="match status" value="1"/>
</dbReference>
<gene>
    <name evidence="10" type="ORF">HKN21_15635</name>
</gene>
<dbReference type="PROSITE" id="PS00688">
    <property type="entry name" value="SIGMA54_INTERACT_3"/>
    <property type="match status" value="1"/>
</dbReference>
<dbReference type="InterPro" id="IPR001789">
    <property type="entry name" value="Sig_transdc_resp-reg_receiver"/>
</dbReference>
<dbReference type="GO" id="GO:0005524">
    <property type="term" value="F:ATP binding"/>
    <property type="evidence" value="ECO:0007669"/>
    <property type="project" value="UniProtKB-KW"/>
</dbReference>
<dbReference type="InterPro" id="IPR003593">
    <property type="entry name" value="AAA+_ATPase"/>
</dbReference>
<keyword evidence="4" id="KW-0805">Transcription regulation</keyword>
<dbReference type="Proteomes" id="UP000547674">
    <property type="component" value="Unassembled WGS sequence"/>
</dbReference>
<dbReference type="FunFam" id="3.40.50.2300:FF:000018">
    <property type="entry name" value="DNA-binding transcriptional regulator NtrC"/>
    <property type="match status" value="1"/>
</dbReference>
<evidence type="ECO:0000313" key="10">
    <source>
        <dbReference type="EMBL" id="NNF08195.1"/>
    </source>
</evidence>
<organism evidence="10 11">
    <name type="scientific">Eiseniibacteriota bacterium</name>
    <dbReference type="NCBI Taxonomy" id="2212470"/>
    <lineage>
        <taxon>Bacteria</taxon>
        <taxon>Candidatus Eiseniibacteriota</taxon>
    </lineage>
</organism>
<dbReference type="AlphaFoldDB" id="A0A7Y2H3M2"/>
<feature type="modified residue" description="4-aspartylphosphate" evidence="7">
    <location>
        <position position="54"/>
    </location>
</feature>
<dbReference type="PRINTS" id="PR01590">
    <property type="entry name" value="HTHFIS"/>
</dbReference>
<dbReference type="SUPFAM" id="SSF46689">
    <property type="entry name" value="Homeodomain-like"/>
    <property type="match status" value="1"/>
</dbReference>
<dbReference type="FunFam" id="3.40.50.300:FF:000006">
    <property type="entry name" value="DNA-binding transcriptional regulator NtrC"/>
    <property type="match status" value="1"/>
</dbReference>
<keyword evidence="5" id="KW-0238">DNA-binding</keyword>
<evidence type="ECO:0000256" key="4">
    <source>
        <dbReference type="ARBA" id="ARBA00023015"/>
    </source>
</evidence>
<dbReference type="GO" id="GO:0000160">
    <property type="term" value="P:phosphorelay signal transduction system"/>
    <property type="evidence" value="ECO:0007669"/>
    <property type="project" value="InterPro"/>
</dbReference>
<dbReference type="CDD" id="cd00009">
    <property type="entry name" value="AAA"/>
    <property type="match status" value="1"/>
</dbReference>
<dbReference type="InterPro" id="IPR025662">
    <property type="entry name" value="Sigma_54_int_dom_ATP-bd_1"/>
</dbReference>
<dbReference type="GO" id="GO:0043565">
    <property type="term" value="F:sequence-specific DNA binding"/>
    <property type="evidence" value="ECO:0007669"/>
    <property type="project" value="InterPro"/>
</dbReference>
<dbReference type="SMART" id="SM00448">
    <property type="entry name" value="REC"/>
    <property type="match status" value="1"/>
</dbReference>
<comment type="caution">
    <text evidence="10">The sequence shown here is derived from an EMBL/GenBank/DDBJ whole genome shotgun (WGS) entry which is preliminary data.</text>
</comment>
<dbReference type="Pfam" id="PF25601">
    <property type="entry name" value="AAA_lid_14"/>
    <property type="match status" value="1"/>
</dbReference>
<dbReference type="PANTHER" id="PTHR32071">
    <property type="entry name" value="TRANSCRIPTIONAL REGULATORY PROTEIN"/>
    <property type="match status" value="1"/>
</dbReference>
<dbReference type="InterPro" id="IPR002197">
    <property type="entry name" value="HTH_Fis"/>
</dbReference>
<reference evidence="10 11" key="1">
    <citation type="submission" date="2020-03" db="EMBL/GenBank/DDBJ databases">
        <title>Metabolic flexibility allows generalist bacteria to become dominant in a frequently disturbed ecosystem.</title>
        <authorList>
            <person name="Chen Y.-J."/>
            <person name="Leung P.M."/>
            <person name="Bay S.K."/>
            <person name="Hugenholtz P."/>
            <person name="Kessler A.J."/>
            <person name="Shelley G."/>
            <person name="Waite D.W."/>
            <person name="Cook P.L."/>
            <person name="Greening C."/>
        </authorList>
    </citation>
    <scope>NUCLEOTIDE SEQUENCE [LARGE SCALE GENOMIC DNA]</scope>
    <source>
        <strain evidence="10">SS_bin_28</strain>
    </source>
</reference>
<feature type="domain" description="Sigma-54 factor interaction" evidence="8">
    <location>
        <begin position="144"/>
        <end position="374"/>
    </location>
</feature>
<keyword evidence="3" id="KW-0067">ATP-binding</keyword>
<dbReference type="InterPro" id="IPR025944">
    <property type="entry name" value="Sigma_54_int_dom_CS"/>
</dbReference>
<dbReference type="Pfam" id="PF00072">
    <property type="entry name" value="Response_reg"/>
    <property type="match status" value="1"/>
</dbReference>
<keyword evidence="1 7" id="KW-0597">Phosphoprotein</keyword>
<dbReference type="SUPFAM" id="SSF52172">
    <property type="entry name" value="CheY-like"/>
    <property type="match status" value="1"/>
</dbReference>
<keyword evidence="6" id="KW-0804">Transcription</keyword>
<dbReference type="InterPro" id="IPR058031">
    <property type="entry name" value="AAA_lid_NorR"/>
</dbReference>
<evidence type="ECO:0000256" key="5">
    <source>
        <dbReference type="ARBA" id="ARBA00023125"/>
    </source>
</evidence>
<dbReference type="PROSITE" id="PS00675">
    <property type="entry name" value="SIGMA54_INTERACT_1"/>
    <property type="match status" value="1"/>
</dbReference>
<evidence type="ECO:0000256" key="2">
    <source>
        <dbReference type="ARBA" id="ARBA00022741"/>
    </source>
</evidence>
<keyword evidence="2" id="KW-0547">Nucleotide-binding</keyword>
<dbReference type="InterPro" id="IPR009057">
    <property type="entry name" value="Homeodomain-like_sf"/>
</dbReference>
<dbReference type="InterPro" id="IPR011006">
    <property type="entry name" value="CheY-like_superfamily"/>
</dbReference>
<dbReference type="PANTHER" id="PTHR32071:SF113">
    <property type="entry name" value="ALGINATE BIOSYNTHESIS TRANSCRIPTIONAL REGULATORY PROTEIN ALGB"/>
    <property type="match status" value="1"/>
</dbReference>
<dbReference type="Pfam" id="PF02954">
    <property type="entry name" value="HTH_8"/>
    <property type="match status" value="1"/>
</dbReference>
<evidence type="ECO:0000256" key="7">
    <source>
        <dbReference type="PROSITE-ProRule" id="PRU00169"/>
    </source>
</evidence>
<dbReference type="InterPro" id="IPR002078">
    <property type="entry name" value="Sigma_54_int"/>
</dbReference>
<evidence type="ECO:0000256" key="1">
    <source>
        <dbReference type="ARBA" id="ARBA00022553"/>
    </source>
</evidence>
<evidence type="ECO:0000313" key="11">
    <source>
        <dbReference type="Proteomes" id="UP000547674"/>
    </source>
</evidence>
<proteinExistence type="predicted"/>
<dbReference type="Gene3D" id="3.40.50.300">
    <property type="entry name" value="P-loop containing nucleotide triphosphate hydrolases"/>
    <property type="match status" value="1"/>
</dbReference>
<evidence type="ECO:0000256" key="6">
    <source>
        <dbReference type="ARBA" id="ARBA00023163"/>
    </source>
</evidence>
<dbReference type="EMBL" id="JABDJR010000628">
    <property type="protein sequence ID" value="NNF08195.1"/>
    <property type="molecule type" value="Genomic_DNA"/>
</dbReference>
<dbReference type="InterPro" id="IPR025943">
    <property type="entry name" value="Sigma_54_int_dom_ATP-bd_2"/>
</dbReference>
<dbReference type="PROSITE" id="PS00676">
    <property type="entry name" value="SIGMA54_INTERACT_2"/>
    <property type="match status" value="1"/>
</dbReference>
<sequence>MTNAHILIVDDQESIRHFIEKAMIDQGYQVSTAGEGGKALELIESEEPDLVLLDLRLPDTHGLEILRRVKEDTPDLQVIIMTAFGDVESAVRAMKLGAHDYINKPINLDQLFITISKALESRKLWRELKHLRQKHTDRLSKDFVKGNSPLMQNVYETIEQVAQSDTTSVLIQGESGTGKEHVANLIHELSSRADKPFLEINCAAIPKELLESELFGHEKGAFTDARNQKQGLLEMANGGTLFLDEVGEMSLQVQVKLLRVLERMTFKRVGGTKDINVSVRIISATNQDLQRLCEEKMFREDLYYRLKVVPLRVPALRERPGDIMPLAKHFLYQFSKQFTKPFQGFSNEAEQVLMTYPWPGNIRELKNLMERTVLLESSDRIEAEMLKLGSGRTTREVDSPVAMLEKLLEEPGVPSEGIPFEPLMAEIEQSLILKASEASSWNQSRTAEILNLKRDKLRYRMKLYSITKPKRRRAA</sequence>
<dbReference type="PROSITE" id="PS50110">
    <property type="entry name" value="RESPONSE_REGULATORY"/>
    <property type="match status" value="1"/>
</dbReference>
<protein>
    <submittedName>
        <fullName evidence="10">Sigma-54-dependent Fis family transcriptional regulator</fullName>
    </submittedName>
</protein>
<dbReference type="Pfam" id="PF00158">
    <property type="entry name" value="Sigma54_activat"/>
    <property type="match status" value="1"/>
</dbReference>
<evidence type="ECO:0000256" key="3">
    <source>
        <dbReference type="ARBA" id="ARBA00022840"/>
    </source>
</evidence>
<dbReference type="PROSITE" id="PS50045">
    <property type="entry name" value="SIGMA54_INTERACT_4"/>
    <property type="match status" value="1"/>
</dbReference>
<dbReference type="InterPro" id="IPR027417">
    <property type="entry name" value="P-loop_NTPase"/>
</dbReference>
<accession>A0A7Y2H3M2</accession>
<evidence type="ECO:0000259" key="9">
    <source>
        <dbReference type="PROSITE" id="PS50110"/>
    </source>
</evidence>
<dbReference type="SMART" id="SM00382">
    <property type="entry name" value="AAA"/>
    <property type="match status" value="1"/>
</dbReference>